<dbReference type="EMBL" id="JANRML010000011">
    <property type="protein sequence ID" value="MCZ2221471.1"/>
    <property type="molecule type" value="Genomic_DNA"/>
</dbReference>
<dbReference type="RefSeq" id="WP_269028106.1">
    <property type="nucleotide sequence ID" value="NZ_BAABDP010000004.1"/>
</dbReference>
<evidence type="ECO:0000256" key="1">
    <source>
        <dbReference type="SAM" id="Phobius"/>
    </source>
</evidence>
<keyword evidence="4" id="KW-1185">Reference proteome</keyword>
<evidence type="ECO:0000313" key="4">
    <source>
        <dbReference type="Proteomes" id="UP001071110"/>
    </source>
</evidence>
<dbReference type="Gene3D" id="3.40.50.1820">
    <property type="entry name" value="alpha/beta hydrolase"/>
    <property type="match status" value="1"/>
</dbReference>
<dbReference type="InterPro" id="IPR029058">
    <property type="entry name" value="AB_hydrolase_fold"/>
</dbReference>
<accession>A0A9Q4NSP7</accession>
<proteinExistence type="predicted"/>
<dbReference type="Pfam" id="PF00756">
    <property type="entry name" value="Esterase"/>
    <property type="match status" value="1"/>
</dbReference>
<name>A0A9Q4NSP7_9CORY</name>
<dbReference type="InterPro" id="IPR050583">
    <property type="entry name" value="Mycobacterial_A85_antigen"/>
</dbReference>
<dbReference type="GO" id="GO:0016747">
    <property type="term" value="F:acyltransferase activity, transferring groups other than amino-acyl groups"/>
    <property type="evidence" value="ECO:0007669"/>
    <property type="project" value="TreeGrafter"/>
</dbReference>
<sequence>MKQHCRRGVAVCAAATTLSLLVAPPAQAVESGDALGLVDRQHDAPALSSAIATIFGSGGLGSSLADGFGQLRPGTPPLAVPIILLGAMMSGALGDLLFGRYLFGGSSVVADALGSSTVVDRTFPDPDAPPAQFRKLEHLQDNVWLLTVYSPSMGREIVNELILPAGGPENTAPRPTYYLLGGAGGGEKTPWWKDGGASEFFADKHINVVTPRGSVGSQQADWAEEDPKLGVYKWTTYLTKELPPLIDEHFHGTGRDAIAGLSMSGGPALHIAAMEDRYVAAGTYSSCPSTTGLVGQAFAYGTVKQFKGDPSKMWGRAWDRAWAAHSPVLNVEALKGKKLFLTASRGLPSKRDVPVEDSPEPLLVPDEQLAYTCTLHFLSEARRKGLNPDWYEFEEGTHNYGLFRRELVASWATLGPALGVE</sequence>
<dbReference type="PANTHER" id="PTHR48098">
    <property type="entry name" value="ENTEROCHELIN ESTERASE-RELATED"/>
    <property type="match status" value="1"/>
</dbReference>
<feature type="signal peptide" evidence="2">
    <location>
        <begin position="1"/>
        <end position="28"/>
    </location>
</feature>
<protein>
    <submittedName>
        <fullName evidence="3">Esterase family protein</fullName>
    </submittedName>
</protein>
<organism evidence="3 4">
    <name type="scientific">Corynebacterium pilbarense</name>
    <dbReference type="NCBI Taxonomy" id="1288393"/>
    <lineage>
        <taxon>Bacteria</taxon>
        <taxon>Bacillati</taxon>
        <taxon>Actinomycetota</taxon>
        <taxon>Actinomycetes</taxon>
        <taxon>Mycobacteriales</taxon>
        <taxon>Corynebacteriaceae</taxon>
        <taxon>Corynebacterium</taxon>
    </lineage>
</organism>
<keyword evidence="1" id="KW-0812">Transmembrane</keyword>
<dbReference type="Proteomes" id="UP001071110">
    <property type="component" value="Unassembled WGS sequence"/>
</dbReference>
<keyword evidence="1" id="KW-1133">Transmembrane helix</keyword>
<evidence type="ECO:0000313" key="3">
    <source>
        <dbReference type="EMBL" id="MCZ2221471.1"/>
    </source>
</evidence>
<dbReference type="InterPro" id="IPR000801">
    <property type="entry name" value="Esterase-like"/>
</dbReference>
<comment type="caution">
    <text evidence="3">The sequence shown here is derived from an EMBL/GenBank/DDBJ whole genome shotgun (WGS) entry which is preliminary data.</text>
</comment>
<evidence type="ECO:0000256" key="2">
    <source>
        <dbReference type="SAM" id="SignalP"/>
    </source>
</evidence>
<dbReference type="SUPFAM" id="SSF53474">
    <property type="entry name" value="alpha/beta-Hydrolases"/>
    <property type="match status" value="1"/>
</dbReference>
<keyword evidence="2" id="KW-0732">Signal</keyword>
<dbReference type="PANTHER" id="PTHR48098:SF1">
    <property type="entry name" value="DIACYLGLYCEROL ACYLTRANSFERASE_MYCOLYLTRANSFERASE AG85A"/>
    <property type="match status" value="1"/>
</dbReference>
<gene>
    <name evidence="3" type="ORF">NUW87_08810</name>
</gene>
<feature type="chain" id="PRO_5040374272" evidence="2">
    <location>
        <begin position="29"/>
        <end position="421"/>
    </location>
</feature>
<keyword evidence="1" id="KW-0472">Membrane</keyword>
<reference evidence="3" key="1">
    <citation type="submission" date="2022-08" db="EMBL/GenBank/DDBJ databases">
        <title>Corynebacterium sp. nov., isolated from clinical breast specimens.</title>
        <authorList>
            <person name="Zhang T."/>
        </authorList>
    </citation>
    <scope>NUCLEOTIDE SEQUENCE</scope>
    <source>
        <strain evidence="3">CCUG 57942</strain>
    </source>
</reference>
<feature type="transmembrane region" description="Helical" evidence="1">
    <location>
        <begin position="78"/>
        <end position="98"/>
    </location>
</feature>
<dbReference type="AlphaFoldDB" id="A0A9Q4NSP7"/>